<gene>
    <name evidence="2" type="ORF">LCGC14_0903200</name>
</gene>
<protein>
    <submittedName>
        <fullName evidence="2">Uncharacterized protein</fullName>
    </submittedName>
</protein>
<evidence type="ECO:0000313" key="2">
    <source>
        <dbReference type="EMBL" id="KKN23618.1"/>
    </source>
</evidence>
<reference evidence="2" key="1">
    <citation type="journal article" date="2015" name="Nature">
        <title>Complex archaea that bridge the gap between prokaryotes and eukaryotes.</title>
        <authorList>
            <person name="Spang A."/>
            <person name="Saw J.H."/>
            <person name="Jorgensen S.L."/>
            <person name="Zaremba-Niedzwiedzka K."/>
            <person name="Martijn J."/>
            <person name="Lind A.E."/>
            <person name="van Eijk R."/>
            <person name="Schleper C."/>
            <person name="Guy L."/>
            <person name="Ettema T.J."/>
        </authorList>
    </citation>
    <scope>NUCLEOTIDE SEQUENCE</scope>
</reference>
<proteinExistence type="predicted"/>
<evidence type="ECO:0000256" key="1">
    <source>
        <dbReference type="SAM" id="MobiDB-lite"/>
    </source>
</evidence>
<organism evidence="2">
    <name type="scientific">marine sediment metagenome</name>
    <dbReference type="NCBI Taxonomy" id="412755"/>
    <lineage>
        <taxon>unclassified sequences</taxon>
        <taxon>metagenomes</taxon>
        <taxon>ecological metagenomes</taxon>
    </lineage>
</organism>
<feature type="region of interest" description="Disordered" evidence="1">
    <location>
        <begin position="179"/>
        <end position="201"/>
    </location>
</feature>
<dbReference type="AlphaFoldDB" id="A0A0F9S2P3"/>
<sequence>MSSPTQIANLALSWMGQDLINDLGDNQNEAVVMNANYALSRDKTLEDVAWTFATQRKILAPLAEAPEFGGGNQFTIPGNVLRVHRVFRPDLTSQSTLTSVNKFQNADWVRNGQVIIASETVIWALLIVQVTDTALFSPGFIHALAARLAADTAMTLTESSKLEEKMEVRYEKKLNDAKYTDGSQGRTEIIKSSRLTGTRKR</sequence>
<accession>A0A0F9S2P3</accession>
<dbReference type="EMBL" id="LAZR01002955">
    <property type="protein sequence ID" value="KKN23618.1"/>
    <property type="molecule type" value="Genomic_DNA"/>
</dbReference>
<comment type="caution">
    <text evidence="2">The sequence shown here is derived from an EMBL/GenBank/DDBJ whole genome shotgun (WGS) entry which is preliminary data.</text>
</comment>
<name>A0A0F9S2P3_9ZZZZ</name>